<dbReference type="AlphaFoldDB" id="A0A2S2P890"/>
<feature type="domain" description="THAP-type" evidence="8">
    <location>
        <begin position="1"/>
        <end position="71"/>
    </location>
</feature>
<evidence type="ECO:0000256" key="3">
    <source>
        <dbReference type="ARBA" id="ARBA00022833"/>
    </source>
</evidence>
<evidence type="ECO:0000256" key="4">
    <source>
        <dbReference type="ARBA" id="ARBA00023125"/>
    </source>
</evidence>
<organism evidence="9">
    <name type="scientific">Schizaphis graminum</name>
    <name type="common">Green bug aphid</name>
    <dbReference type="NCBI Taxonomy" id="13262"/>
    <lineage>
        <taxon>Eukaryota</taxon>
        <taxon>Metazoa</taxon>
        <taxon>Ecdysozoa</taxon>
        <taxon>Arthropoda</taxon>
        <taxon>Hexapoda</taxon>
        <taxon>Insecta</taxon>
        <taxon>Pterygota</taxon>
        <taxon>Neoptera</taxon>
        <taxon>Paraneoptera</taxon>
        <taxon>Hemiptera</taxon>
        <taxon>Sternorrhyncha</taxon>
        <taxon>Aphidomorpha</taxon>
        <taxon>Aphidoidea</taxon>
        <taxon>Aphididae</taxon>
        <taxon>Aphidini</taxon>
        <taxon>Schizaphis</taxon>
    </lineage>
</organism>
<dbReference type="Pfam" id="PF05485">
    <property type="entry name" value="THAP"/>
    <property type="match status" value="1"/>
</dbReference>
<keyword evidence="7" id="KW-1133">Transmembrane helix</keyword>
<dbReference type="SUPFAM" id="SSF57716">
    <property type="entry name" value="Glucocorticoid receptor-like (DNA-binding domain)"/>
    <property type="match status" value="1"/>
</dbReference>
<keyword evidence="7" id="KW-0472">Membrane</keyword>
<evidence type="ECO:0000256" key="1">
    <source>
        <dbReference type="ARBA" id="ARBA00022723"/>
    </source>
</evidence>
<evidence type="ECO:0000256" key="5">
    <source>
        <dbReference type="PROSITE-ProRule" id="PRU00309"/>
    </source>
</evidence>
<dbReference type="InterPro" id="IPR038441">
    <property type="entry name" value="THAP_Znf_sf"/>
</dbReference>
<evidence type="ECO:0000259" key="8">
    <source>
        <dbReference type="PROSITE" id="PS50950"/>
    </source>
</evidence>
<protein>
    <recommendedName>
        <fullName evidence="8">THAP-type domain-containing protein</fullName>
    </recommendedName>
</protein>
<keyword evidence="6" id="KW-0175">Coiled coil</keyword>
<feature type="coiled-coil region" evidence="6">
    <location>
        <begin position="159"/>
        <end position="196"/>
    </location>
</feature>
<dbReference type="SMART" id="SM00980">
    <property type="entry name" value="THAP"/>
    <property type="match status" value="1"/>
</dbReference>
<keyword evidence="1" id="KW-0479">Metal-binding</keyword>
<accession>A0A2S2P890</accession>
<dbReference type="SMART" id="SM00692">
    <property type="entry name" value="DM3"/>
    <property type="match status" value="1"/>
</dbReference>
<name>A0A2S2P890_SCHGA</name>
<sequence>MGLKCVICSNTASDNVKLFRFPADENLKKTWMDICSLDKYLVSYRICSVHFEKNNFKMNGLLCPNSFPVLNTSSTLDVNTSKFNAPSCKRKLYEPENNESDEVLGQITIIPNTQSPSTSTTTANRIHLNNVKRPRYIGDLRVEHFISPRRASRNLVFFKNKHNETLNKLKITREKARRLQNKVKSYEDLIKVLEQKNLIVKGLWILVSISVILIMIQDRF</sequence>
<evidence type="ECO:0000256" key="6">
    <source>
        <dbReference type="SAM" id="Coils"/>
    </source>
</evidence>
<dbReference type="PROSITE" id="PS50950">
    <property type="entry name" value="ZF_THAP"/>
    <property type="match status" value="1"/>
</dbReference>
<feature type="transmembrane region" description="Helical" evidence="7">
    <location>
        <begin position="198"/>
        <end position="216"/>
    </location>
</feature>
<keyword evidence="7" id="KW-0812">Transmembrane</keyword>
<dbReference type="GO" id="GO:0003677">
    <property type="term" value="F:DNA binding"/>
    <property type="evidence" value="ECO:0007669"/>
    <property type="project" value="UniProtKB-UniRule"/>
</dbReference>
<dbReference type="GO" id="GO:0008270">
    <property type="term" value="F:zinc ion binding"/>
    <property type="evidence" value="ECO:0007669"/>
    <property type="project" value="UniProtKB-KW"/>
</dbReference>
<reference evidence="9" key="1">
    <citation type="submission" date="2018-04" db="EMBL/GenBank/DDBJ databases">
        <title>Transcriptome of Schizaphis graminum biotype I.</title>
        <authorList>
            <person name="Scully E.D."/>
            <person name="Geib S.M."/>
            <person name="Palmer N.A."/>
            <person name="Koch K."/>
            <person name="Bradshaw J."/>
            <person name="Heng-Moss T."/>
            <person name="Sarath G."/>
        </authorList>
    </citation>
    <scope>NUCLEOTIDE SEQUENCE</scope>
</reference>
<keyword evidence="2 5" id="KW-0863">Zinc-finger</keyword>
<evidence type="ECO:0000313" key="9">
    <source>
        <dbReference type="EMBL" id="MBY25671.1"/>
    </source>
</evidence>
<dbReference type="Gene3D" id="6.20.210.20">
    <property type="entry name" value="THAP domain"/>
    <property type="match status" value="1"/>
</dbReference>
<keyword evidence="4 5" id="KW-0238">DNA-binding</keyword>
<gene>
    <name evidence="9" type="ORF">g.139032</name>
</gene>
<proteinExistence type="predicted"/>
<evidence type="ECO:0000256" key="2">
    <source>
        <dbReference type="ARBA" id="ARBA00022771"/>
    </source>
</evidence>
<dbReference type="InterPro" id="IPR006612">
    <property type="entry name" value="THAP_Znf"/>
</dbReference>
<evidence type="ECO:0000256" key="7">
    <source>
        <dbReference type="SAM" id="Phobius"/>
    </source>
</evidence>
<dbReference type="EMBL" id="GGMR01013052">
    <property type="protein sequence ID" value="MBY25671.1"/>
    <property type="molecule type" value="Transcribed_RNA"/>
</dbReference>
<keyword evidence="3" id="KW-0862">Zinc</keyword>